<keyword evidence="1" id="KW-0175">Coiled coil</keyword>
<feature type="compositionally biased region" description="Basic and acidic residues" evidence="2">
    <location>
        <begin position="48"/>
        <end position="59"/>
    </location>
</feature>
<evidence type="ECO:0000256" key="2">
    <source>
        <dbReference type="SAM" id="MobiDB-lite"/>
    </source>
</evidence>
<dbReference type="RefSeq" id="XP_003885996.1">
    <property type="nucleotide sequence ID" value="XM_003885947.1"/>
</dbReference>
<reference evidence="3" key="1">
    <citation type="submission" date="2011-02" db="EMBL/GenBank/DDBJ databases">
        <authorList>
            <person name="Aslett M."/>
        </authorList>
    </citation>
    <scope>NUCLEOTIDE SEQUENCE</scope>
    <source>
        <strain evidence="3">Liverpool</strain>
    </source>
</reference>
<organism evidence="3 5">
    <name type="scientific">Neospora caninum (strain Liverpool)</name>
    <dbReference type="NCBI Taxonomy" id="572307"/>
    <lineage>
        <taxon>Eukaryota</taxon>
        <taxon>Sar</taxon>
        <taxon>Alveolata</taxon>
        <taxon>Apicomplexa</taxon>
        <taxon>Conoidasida</taxon>
        <taxon>Coccidia</taxon>
        <taxon>Eucoccidiorida</taxon>
        <taxon>Eimeriorina</taxon>
        <taxon>Sarcocystidae</taxon>
        <taxon>Neospora</taxon>
    </lineage>
</organism>
<evidence type="ECO:0000313" key="3">
    <source>
        <dbReference type="EMBL" id="CBZ55970.1"/>
    </source>
</evidence>
<dbReference type="OrthoDB" id="10319225at2759"/>
<sequence length="300" mass="33011">MAGVETAVDLGRMGMIHSPRKDKEHQVIPIPAKSESPRSNGESDSENESPKRPDKQAKDCQEADPLLLAAALLGDKGAVAKAETYIEAIRTWRASEEKNLRQQLEDIDKAAVHTDDGTDLMTAELEDLLSRGSDIVARIKTARTGLEKEIHAITLAANSEDIKVGDFQTQLEAAPAVPSLADQTDEVIRLELRFTELARMQSNSECEQKNDEAELEKLESDIGQYCCDIAEALEEVTKTERRPALSRHQLNLLVAPVYGPADHVRLTTRLIDCLTQSFNPLITKSMKTALNTITDSNVVA</sequence>
<evidence type="ECO:0000256" key="1">
    <source>
        <dbReference type="SAM" id="Coils"/>
    </source>
</evidence>
<reference evidence="3" key="2">
    <citation type="submission" date="2011-03" db="EMBL/GenBank/DDBJ databases">
        <title>Comparative genomics and transcriptomics of Neospora caninum and Toxoplasma gondii.</title>
        <authorList>
            <person name="Reid A.J."/>
            <person name="Sohal A."/>
            <person name="Harris D."/>
            <person name="Quail M."/>
            <person name="Sanders M."/>
            <person name="Berriman M."/>
            <person name="Wastling J.M."/>
            <person name="Pain A."/>
        </authorList>
    </citation>
    <scope>NUCLEOTIDE SEQUENCE</scope>
    <source>
        <strain evidence="3">Liverpool</strain>
    </source>
</reference>
<dbReference type="VEuPathDB" id="ToxoDB:NCLIV_063960"/>
<dbReference type="EMBL" id="LN714487">
    <property type="protein sequence ID" value="CEL70716.1"/>
    <property type="molecule type" value="Genomic_DNA"/>
</dbReference>
<dbReference type="InParanoid" id="F0VQH3"/>
<reference evidence="4" key="4">
    <citation type="journal article" date="2015" name="PLoS ONE">
        <title>Comprehensive Evaluation of Toxoplasma gondii VEG and Neospora caninum LIV Genomes with Tachyzoite Stage Transcriptome and Proteome Defines Novel Transcript Features.</title>
        <authorList>
            <person name="Ramaprasad A."/>
            <person name="Mourier T."/>
            <person name="Naeem R."/>
            <person name="Malas T.B."/>
            <person name="Moussa E."/>
            <person name="Panigrahi A."/>
            <person name="Vermont S.J."/>
            <person name="Otto T.D."/>
            <person name="Wastling J."/>
            <person name="Pain A."/>
        </authorList>
    </citation>
    <scope>NUCLEOTIDE SEQUENCE</scope>
    <source>
        <strain evidence="4">Liverpool</strain>
    </source>
</reference>
<gene>
    <name evidence="4" type="ORF">BN1204_063960</name>
    <name evidence="3" type="ORF">NCLIV_063960</name>
</gene>
<dbReference type="EMBL" id="FR823393">
    <property type="protein sequence ID" value="CBZ55970.1"/>
    <property type="molecule type" value="Genomic_DNA"/>
</dbReference>
<evidence type="ECO:0000313" key="5">
    <source>
        <dbReference type="Proteomes" id="UP000007494"/>
    </source>
</evidence>
<keyword evidence="5" id="KW-1185">Reference proteome</keyword>
<dbReference type="Proteomes" id="UP000007494">
    <property type="component" value="Chromosome XII"/>
</dbReference>
<proteinExistence type="predicted"/>
<feature type="coiled-coil region" evidence="1">
    <location>
        <begin position="201"/>
        <end position="235"/>
    </location>
</feature>
<reference evidence="5" key="3">
    <citation type="journal article" date="2012" name="PLoS Pathog.">
        <title>Comparative genomics of the apicomplexan parasites Toxoplasma gondii and Neospora caninum: Coccidia differing in host range and transmission strategy.</title>
        <authorList>
            <person name="Reid A.J."/>
            <person name="Vermont S.J."/>
            <person name="Cotton J.A."/>
            <person name="Harris D."/>
            <person name="Hill-Cawthorne G.A."/>
            <person name="Konen-Waisman S."/>
            <person name="Latham S.M."/>
            <person name="Mourier T."/>
            <person name="Norton R."/>
            <person name="Quail M.A."/>
            <person name="Sanders M."/>
            <person name="Shanmugam D."/>
            <person name="Sohal A."/>
            <person name="Wasmuth J.D."/>
            <person name="Brunk B."/>
            <person name="Grigg M.E."/>
            <person name="Howard J.C."/>
            <person name="Parkinson J."/>
            <person name="Roos D.S."/>
            <person name="Trees A.J."/>
            <person name="Berriman M."/>
            <person name="Pain A."/>
            <person name="Wastling J.M."/>
        </authorList>
    </citation>
    <scope>NUCLEOTIDE SEQUENCE [LARGE SCALE GENOMIC DNA]</scope>
    <source>
        <strain evidence="5">Liverpool</strain>
    </source>
</reference>
<name>F0VQH3_NEOCL</name>
<protein>
    <submittedName>
        <fullName evidence="3">Uncharacterized protein</fullName>
    </submittedName>
</protein>
<dbReference type="AlphaFoldDB" id="F0VQH3"/>
<feature type="region of interest" description="Disordered" evidence="2">
    <location>
        <begin position="1"/>
        <end position="59"/>
    </location>
</feature>
<dbReference type="eggNOG" id="ENOG502QYDS">
    <property type="taxonomic scope" value="Eukaryota"/>
</dbReference>
<dbReference type="OMA" id="YCCDIAE"/>
<dbReference type="GeneID" id="13445193"/>
<accession>F0VQH3</accession>
<evidence type="ECO:0000313" key="4">
    <source>
        <dbReference type="EMBL" id="CEL70716.1"/>
    </source>
</evidence>